<sequence>METLSFTFGVLSMIGLLSVIAIVIGTIKVLKQQKTTRHLERRLDVLEENLFKYIDSKTQILHDRAEWMEREFSRMTDEAVIKCNSYTDKRVDKLIDTYIETKETKQTKKLIKG</sequence>
<evidence type="ECO:0000313" key="2">
    <source>
        <dbReference type="EMBL" id="CAB4138430.1"/>
    </source>
</evidence>
<keyword evidence="1" id="KW-0812">Transmembrane</keyword>
<keyword evidence="1" id="KW-0472">Membrane</keyword>
<feature type="transmembrane region" description="Helical" evidence="1">
    <location>
        <begin position="6"/>
        <end position="27"/>
    </location>
</feature>
<proteinExistence type="predicted"/>
<accession>A0A6J5M057</accession>
<dbReference type="EMBL" id="LR796345">
    <property type="protein sequence ID" value="CAB4138430.1"/>
    <property type="molecule type" value="Genomic_DNA"/>
</dbReference>
<protein>
    <submittedName>
        <fullName evidence="2">Uncharacterized protein</fullName>
    </submittedName>
</protein>
<keyword evidence="1" id="KW-1133">Transmembrane helix</keyword>
<name>A0A6J5M057_9CAUD</name>
<evidence type="ECO:0000256" key="1">
    <source>
        <dbReference type="SAM" id="Phobius"/>
    </source>
</evidence>
<reference evidence="2" key="1">
    <citation type="submission" date="2020-04" db="EMBL/GenBank/DDBJ databases">
        <authorList>
            <person name="Chiriac C."/>
            <person name="Salcher M."/>
            <person name="Ghai R."/>
            <person name="Kavagutti S V."/>
        </authorList>
    </citation>
    <scope>NUCLEOTIDE SEQUENCE</scope>
</reference>
<gene>
    <name evidence="2" type="ORF">UFOVP331_38</name>
</gene>
<organism evidence="2">
    <name type="scientific">uncultured Caudovirales phage</name>
    <dbReference type="NCBI Taxonomy" id="2100421"/>
    <lineage>
        <taxon>Viruses</taxon>
        <taxon>Duplodnaviria</taxon>
        <taxon>Heunggongvirae</taxon>
        <taxon>Uroviricota</taxon>
        <taxon>Caudoviricetes</taxon>
        <taxon>Peduoviridae</taxon>
        <taxon>Maltschvirus</taxon>
        <taxon>Maltschvirus maltsch</taxon>
    </lineage>
</organism>